<proteinExistence type="predicted"/>
<dbReference type="OrthoDB" id="9796085at2"/>
<dbReference type="AlphaFoldDB" id="A0A1G6K852"/>
<dbReference type="Proteomes" id="UP000198943">
    <property type="component" value="Unassembled WGS sequence"/>
</dbReference>
<dbReference type="PANTHER" id="PTHR31118:SF12">
    <property type="entry name" value="CYCLASE-LIKE PROTEIN 2"/>
    <property type="match status" value="1"/>
</dbReference>
<gene>
    <name evidence="1" type="ORF">SAMN04487864_10497</name>
</gene>
<dbReference type="Gene3D" id="3.50.30.50">
    <property type="entry name" value="Putative cyclase"/>
    <property type="match status" value="1"/>
</dbReference>
<keyword evidence="2" id="KW-1185">Reference proteome</keyword>
<organism evidence="1 2">
    <name type="scientific">Succiniclasticum ruminis</name>
    <dbReference type="NCBI Taxonomy" id="40841"/>
    <lineage>
        <taxon>Bacteria</taxon>
        <taxon>Bacillati</taxon>
        <taxon>Bacillota</taxon>
        <taxon>Negativicutes</taxon>
        <taxon>Acidaminococcales</taxon>
        <taxon>Acidaminococcaceae</taxon>
        <taxon>Succiniclasticum</taxon>
    </lineage>
</organism>
<name>A0A1G6K852_9FIRM</name>
<protein>
    <submittedName>
        <fullName evidence="1">Kynurenine formamidase</fullName>
    </submittedName>
</protein>
<evidence type="ECO:0000313" key="2">
    <source>
        <dbReference type="Proteomes" id="UP000198943"/>
    </source>
</evidence>
<dbReference type="InterPro" id="IPR007325">
    <property type="entry name" value="KFase/CYL"/>
</dbReference>
<dbReference type="GO" id="GO:0004061">
    <property type="term" value="F:arylformamidase activity"/>
    <property type="evidence" value="ECO:0007669"/>
    <property type="project" value="InterPro"/>
</dbReference>
<dbReference type="SUPFAM" id="SSF102198">
    <property type="entry name" value="Putative cyclase"/>
    <property type="match status" value="1"/>
</dbReference>
<evidence type="ECO:0000313" key="1">
    <source>
        <dbReference type="EMBL" id="SDC26755.1"/>
    </source>
</evidence>
<dbReference type="PANTHER" id="PTHR31118">
    <property type="entry name" value="CYCLASE-LIKE PROTEIN 2"/>
    <property type="match status" value="1"/>
</dbReference>
<dbReference type="InterPro" id="IPR037175">
    <property type="entry name" value="KFase_sf"/>
</dbReference>
<dbReference type="EMBL" id="FMYW01000004">
    <property type="protein sequence ID" value="SDC26755.1"/>
    <property type="molecule type" value="Genomic_DNA"/>
</dbReference>
<dbReference type="RefSeq" id="WP_093729790.1">
    <property type="nucleotide sequence ID" value="NZ_FMYW01000004.1"/>
</dbReference>
<sequence>MENKLWNALQTFKSEGYEWVELSHSLNNDSPFWSGIPEGSVELSKVVFDWGNPMLECLIHTFKFPGQFGTHVDFPGHFVKDAPLSEKYGVKDFVFPLAVIDISEKVKENVDYAVTVDDIKAYEAKYGPIPEGAFVALRTDWYKRWPDMEKLANAGADGNEHCPGWSLDALKYIFEVRKAAANGHETLDTDASYLAVEAGDLACERYVLSIGKLQIEVLCNLDKVAPAGALLFASWPRIEGATGLPARVYALTPKQ</sequence>
<accession>A0A1G6K852</accession>
<reference evidence="2" key="1">
    <citation type="submission" date="2016-10" db="EMBL/GenBank/DDBJ databases">
        <authorList>
            <person name="Varghese N."/>
            <person name="Submissions S."/>
        </authorList>
    </citation>
    <scope>NUCLEOTIDE SEQUENCE [LARGE SCALE GENOMIC DNA]</scope>
    <source>
        <strain evidence="2">DSM 11005</strain>
    </source>
</reference>
<dbReference type="GO" id="GO:0019441">
    <property type="term" value="P:L-tryptophan catabolic process to kynurenine"/>
    <property type="evidence" value="ECO:0007669"/>
    <property type="project" value="InterPro"/>
</dbReference>
<dbReference type="Pfam" id="PF04199">
    <property type="entry name" value="Cyclase"/>
    <property type="match status" value="1"/>
</dbReference>